<evidence type="ECO:0000313" key="1">
    <source>
        <dbReference type="EMBL" id="GAA4440531.1"/>
    </source>
</evidence>
<protein>
    <recommendedName>
        <fullName evidence="3">Bulb-type lectin domain-containing protein</fullName>
    </recommendedName>
</protein>
<evidence type="ECO:0000313" key="2">
    <source>
        <dbReference type="Proteomes" id="UP001501508"/>
    </source>
</evidence>
<comment type="caution">
    <text evidence="1">The sequence shown here is derived from an EMBL/GenBank/DDBJ whole genome shotgun (WGS) entry which is preliminary data.</text>
</comment>
<organism evidence="1 2">
    <name type="scientific">Ravibacter arvi</name>
    <dbReference type="NCBI Taxonomy" id="2051041"/>
    <lineage>
        <taxon>Bacteria</taxon>
        <taxon>Pseudomonadati</taxon>
        <taxon>Bacteroidota</taxon>
        <taxon>Cytophagia</taxon>
        <taxon>Cytophagales</taxon>
        <taxon>Spirosomataceae</taxon>
        <taxon>Ravibacter</taxon>
    </lineage>
</organism>
<accession>A0ABP8M2E5</accession>
<keyword evidence="2" id="KW-1185">Reference proteome</keyword>
<dbReference type="NCBIfam" id="TIGR04534">
    <property type="entry name" value="ELWxxDGT_rpt"/>
    <property type="match status" value="1"/>
</dbReference>
<dbReference type="InterPro" id="IPR030916">
    <property type="entry name" value="ELWxxDGT_rpt"/>
</dbReference>
<proteinExistence type="predicted"/>
<evidence type="ECO:0008006" key="3">
    <source>
        <dbReference type="Google" id="ProtNLM"/>
    </source>
</evidence>
<name>A0ABP8M2E5_9BACT</name>
<reference evidence="2" key="1">
    <citation type="journal article" date="2019" name="Int. J. Syst. Evol. Microbiol.">
        <title>The Global Catalogue of Microorganisms (GCM) 10K type strain sequencing project: providing services to taxonomists for standard genome sequencing and annotation.</title>
        <authorList>
            <consortium name="The Broad Institute Genomics Platform"/>
            <consortium name="The Broad Institute Genome Sequencing Center for Infectious Disease"/>
            <person name="Wu L."/>
            <person name="Ma J."/>
        </authorList>
    </citation>
    <scope>NUCLEOTIDE SEQUENCE [LARGE SCALE GENOMIC DNA]</scope>
    <source>
        <strain evidence="2">JCM 31920</strain>
    </source>
</reference>
<sequence>MNPITLLLLLVGLGKNTELIPPKAPDPYPCVKLVKDINPNGDGLHFTTSFGTDFDLPFRSTIEFNGSMYFGAANGLTSGVQLWKTDGTEAGTVKVKTLYPPAKPGLPGRDANQNGFLIVGQTLYFVASNYTNGRELWKTDGTTAGTVLVKDIQPDNAVHDPPTF</sequence>
<dbReference type="Proteomes" id="UP001501508">
    <property type="component" value="Unassembled WGS sequence"/>
</dbReference>
<dbReference type="RefSeq" id="WP_345029479.1">
    <property type="nucleotide sequence ID" value="NZ_BAABEY010000024.1"/>
</dbReference>
<dbReference type="EMBL" id="BAABEY010000024">
    <property type="protein sequence ID" value="GAA4440531.1"/>
    <property type="molecule type" value="Genomic_DNA"/>
</dbReference>
<gene>
    <name evidence="1" type="ORF">GCM10023091_24300</name>
</gene>